<dbReference type="AlphaFoldDB" id="A0A660SBG8"/>
<dbReference type="PANTHER" id="PTHR21666">
    <property type="entry name" value="PEPTIDASE-RELATED"/>
    <property type="match status" value="1"/>
</dbReference>
<keyword evidence="2" id="KW-0175">Coiled coil</keyword>
<dbReference type="Gene3D" id="6.10.250.3150">
    <property type="match status" value="1"/>
</dbReference>
<evidence type="ECO:0000313" key="5">
    <source>
        <dbReference type="EMBL" id="RKX67516.1"/>
    </source>
</evidence>
<dbReference type="Gene3D" id="2.70.70.10">
    <property type="entry name" value="Glucose Permease (Domain IIA)"/>
    <property type="match status" value="1"/>
</dbReference>
<dbReference type="Proteomes" id="UP000282321">
    <property type="component" value="Unassembled WGS sequence"/>
</dbReference>
<accession>A0A660SBG8</accession>
<feature type="domain" description="Peptidoglycan hydrolase PcsB coiled-coil" evidence="4">
    <location>
        <begin position="102"/>
        <end position="168"/>
    </location>
</feature>
<dbReference type="SUPFAM" id="SSF51261">
    <property type="entry name" value="Duplicated hybrid motif"/>
    <property type="match status" value="1"/>
</dbReference>
<dbReference type="InterPro" id="IPR016047">
    <property type="entry name" value="M23ase_b-sheet_dom"/>
</dbReference>
<feature type="coiled-coil region" evidence="2">
    <location>
        <begin position="160"/>
        <end position="247"/>
    </location>
</feature>
<dbReference type="InterPro" id="IPR011055">
    <property type="entry name" value="Dup_hybrid_motif"/>
</dbReference>
<sequence length="385" mass="44589">MKDKFIILFVLFSLLFTAKTYCGRESISSAEAKLKALQKKLEKVRKERKKLKSQELEILATLQNMDEEMTITTQIIKEMETKKELLTENINDLNNKIAITDSLIDNHRSILEKRLRYIYKFGHMSSLDVLFSSYTFADAITRIKYLTLIAKLDERIFQEYKTLQDSLKSYKSNLENNAQQLSLIEEQATNELAAVEKEKADKKQLLREIRRKRSKQRKLERELLASRKRLQRIIQKLEKERKAQKVTTKSYFGKLRGKLPWPVVGKVISRYGTKRHPKYHTATKNNGIDIKAPYNTPVSAVSYGEVAYADKFLGYGNVVLIDHYGGYYTLYAHLATIDVNVKDKVYQGQVIGRVGDTGSLEGPILHFEIRVKGKTVNPLNWLSRR</sequence>
<organism evidence="5 6">
    <name type="scientific">candidate division TA06 bacterium</name>
    <dbReference type="NCBI Taxonomy" id="2250710"/>
    <lineage>
        <taxon>Bacteria</taxon>
        <taxon>Bacteria division TA06</taxon>
    </lineage>
</organism>
<dbReference type="PANTHER" id="PTHR21666:SF289">
    <property type="entry name" value="L-ALA--D-GLU ENDOPEPTIDASE"/>
    <property type="match status" value="1"/>
</dbReference>
<dbReference type="EMBL" id="QNBC01000019">
    <property type="protein sequence ID" value="RKX67516.1"/>
    <property type="molecule type" value="Genomic_DNA"/>
</dbReference>
<evidence type="ECO:0000313" key="6">
    <source>
        <dbReference type="Proteomes" id="UP000282321"/>
    </source>
</evidence>
<keyword evidence="1" id="KW-0732">Signal</keyword>
<comment type="caution">
    <text evidence="5">The sequence shown here is derived from an EMBL/GenBank/DDBJ whole genome shotgun (WGS) entry which is preliminary data.</text>
</comment>
<name>A0A660SBG8_UNCT6</name>
<reference evidence="5 6" key="1">
    <citation type="submission" date="2018-06" db="EMBL/GenBank/DDBJ databases">
        <title>Extensive metabolic versatility and redundancy in microbially diverse, dynamic hydrothermal sediments.</title>
        <authorList>
            <person name="Dombrowski N."/>
            <person name="Teske A."/>
            <person name="Baker B.J."/>
        </authorList>
    </citation>
    <scope>NUCLEOTIDE SEQUENCE [LARGE SCALE GENOMIC DNA]</scope>
    <source>
        <strain evidence="5">B35_G9</strain>
    </source>
</reference>
<protein>
    <submittedName>
        <fullName evidence="5">Uncharacterized protein</fullName>
    </submittedName>
</protein>
<dbReference type="InterPro" id="IPR057309">
    <property type="entry name" value="PcsB_CC"/>
</dbReference>
<dbReference type="GO" id="GO:0004222">
    <property type="term" value="F:metalloendopeptidase activity"/>
    <property type="evidence" value="ECO:0007669"/>
    <property type="project" value="TreeGrafter"/>
</dbReference>
<dbReference type="CDD" id="cd12797">
    <property type="entry name" value="M23_peptidase"/>
    <property type="match status" value="1"/>
</dbReference>
<evidence type="ECO:0000256" key="1">
    <source>
        <dbReference type="ARBA" id="ARBA00022729"/>
    </source>
</evidence>
<evidence type="ECO:0000259" key="4">
    <source>
        <dbReference type="Pfam" id="PF24568"/>
    </source>
</evidence>
<evidence type="ECO:0000259" key="3">
    <source>
        <dbReference type="Pfam" id="PF01551"/>
    </source>
</evidence>
<feature type="coiled-coil region" evidence="2">
    <location>
        <begin position="27"/>
        <end position="96"/>
    </location>
</feature>
<dbReference type="Pfam" id="PF24568">
    <property type="entry name" value="CC_PcsB"/>
    <property type="match status" value="1"/>
</dbReference>
<proteinExistence type="predicted"/>
<dbReference type="InterPro" id="IPR050570">
    <property type="entry name" value="Cell_wall_metabolism_enzyme"/>
</dbReference>
<evidence type="ECO:0000256" key="2">
    <source>
        <dbReference type="SAM" id="Coils"/>
    </source>
</evidence>
<dbReference type="Pfam" id="PF01551">
    <property type="entry name" value="Peptidase_M23"/>
    <property type="match status" value="1"/>
</dbReference>
<feature type="domain" description="M23ase beta-sheet core" evidence="3">
    <location>
        <begin position="284"/>
        <end position="378"/>
    </location>
</feature>
<gene>
    <name evidence="5" type="ORF">DRP44_02315</name>
</gene>